<feature type="signal peptide" evidence="1">
    <location>
        <begin position="1"/>
        <end position="40"/>
    </location>
</feature>
<proteinExistence type="predicted"/>
<feature type="chain" id="PRO_5031279853" evidence="1">
    <location>
        <begin position="41"/>
        <end position="183"/>
    </location>
</feature>
<evidence type="ECO:0000313" key="2">
    <source>
        <dbReference type="EMBL" id="MBB5062294.1"/>
    </source>
</evidence>
<dbReference type="PROSITE" id="PS51318">
    <property type="entry name" value="TAT"/>
    <property type="match status" value="1"/>
</dbReference>
<dbReference type="GO" id="GO:0016853">
    <property type="term" value="F:isomerase activity"/>
    <property type="evidence" value="ECO:0007669"/>
    <property type="project" value="UniProtKB-KW"/>
</dbReference>
<dbReference type="Proteomes" id="UP000584867">
    <property type="component" value="Unassembled WGS sequence"/>
</dbReference>
<dbReference type="SUPFAM" id="SSF51182">
    <property type="entry name" value="RmlC-like cupins"/>
    <property type="match status" value="1"/>
</dbReference>
<dbReference type="EMBL" id="JACHIO010000002">
    <property type="protein sequence ID" value="MBB5062294.1"/>
    <property type="molecule type" value="Genomic_DNA"/>
</dbReference>
<reference evidence="2 3" key="1">
    <citation type="submission" date="2020-08" db="EMBL/GenBank/DDBJ databases">
        <title>Genomic Encyclopedia of Type Strains, Phase IV (KMG-V): Genome sequencing to study the core and pangenomes of soil and plant-associated prokaryotes.</title>
        <authorList>
            <person name="Whitman W."/>
        </authorList>
    </citation>
    <scope>NUCLEOTIDE SEQUENCE [LARGE SCALE GENOMIC DNA]</scope>
    <source>
        <strain evidence="2 3">X5P3</strain>
    </source>
</reference>
<keyword evidence="2" id="KW-0413">Isomerase</keyword>
<dbReference type="AlphaFoldDB" id="A0A7W7ZMF9"/>
<protein>
    <submittedName>
        <fullName evidence="2">Mannose-6-phosphate isomerase-like protein (Cupin superfamily)</fullName>
    </submittedName>
</protein>
<gene>
    <name evidence="2" type="ORF">HDF15_000621</name>
</gene>
<dbReference type="InterPro" id="IPR014710">
    <property type="entry name" value="RmlC-like_jellyroll"/>
</dbReference>
<dbReference type="RefSeq" id="WP_184252779.1">
    <property type="nucleotide sequence ID" value="NZ_JACHIO010000002.1"/>
</dbReference>
<dbReference type="InterPro" id="IPR011051">
    <property type="entry name" value="RmlC_Cupin_sf"/>
</dbReference>
<dbReference type="Gene3D" id="2.60.120.10">
    <property type="entry name" value="Jelly Rolls"/>
    <property type="match status" value="1"/>
</dbReference>
<evidence type="ECO:0000256" key="1">
    <source>
        <dbReference type="SAM" id="SignalP"/>
    </source>
</evidence>
<accession>A0A7W7ZMF9</accession>
<comment type="caution">
    <text evidence="2">The sequence shown here is derived from an EMBL/GenBank/DDBJ whole genome shotgun (WGS) entry which is preliminary data.</text>
</comment>
<organism evidence="2 3">
    <name type="scientific">Granulicella mallensis</name>
    <dbReference type="NCBI Taxonomy" id="940614"/>
    <lineage>
        <taxon>Bacteria</taxon>
        <taxon>Pseudomonadati</taxon>
        <taxon>Acidobacteriota</taxon>
        <taxon>Terriglobia</taxon>
        <taxon>Terriglobales</taxon>
        <taxon>Acidobacteriaceae</taxon>
        <taxon>Granulicella</taxon>
    </lineage>
</organism>
<dbReference type="InterPro" id="IPR006311">
    <property type="entry name" value="TAT_signal"/>
</dbReference>
<name>A0A7W7ZMF9_9BACT</name>
<evidence type="ECO:0000313" key="3">
    <source>
        <dbReference type="Proteomes" id="UP000584867"/>
    </source>
</evidence>
<sequence>MIESHMTKAQSRRNFLRTAPLAAVTLPLASTLFSASPAVAETGQSTDEKSQATFQLFPATTIDEMVKGLQAAPAAKDIVSAKGLAVSMTVSAEEKKIAKEFEFHEHRDHVFQVLDGATVYEVGGSPQNARQTKPGEWLAPHSEGFTSIALKKGDMLVVPRMTPHRRVTEVGVSLLLINATTPA</sequence>
<keyword evidence="1" id="KW-0732">Signal</keyword>